<accession>A0A6G0JRX5</accession>
<reference evidence="2 3" key="1">
    <citation type="submission" date="2018-09" db="EMBL/GenBank/DDBJ databases">
        <title>Genomic investigation of the strawberry pathogen Phytophthora fragariae indicates pathogenicity is determined by transcriptional variation in three key races.</title>
        <authorList>
            <person name="Adams T.M."/>
            <person name="Armitage A.D."/>
            <person name="Sobczyk M.K."/>
            <person name="Bates H.J."/>
            <person name="Dunwell J.M."/>
            <person name="Nellist C.F."/>
            <person name="Harrison R.J."/>
        </authorList>
    </citation>
    <scope>NUCLEOTIDE SEQUENCE [LARGE SCALE GENOMIC DNA]</scope>
    <source>
        <strain evidence="2 3">ONT-3</strain>
    </source>
</reference>
<dbReference type="Proteomes" id="UP000488956">
    <property type="component" value="Unassembled WGS sequence"/>
</dbReference>
<organism evidence="2 3">
    <name type="scientific">Phytophthora fragariae</name>
    <dbReference type="NCBI Taxonomy" id="53985"/>
    <lineage>
        <taxon>Eukaryota</taxon>
        <taxon>Sar</taxon>
        <taxon>Stramenopiles</taxon>
        <taxon>Oomycota</taxon>
        <taxon>Peronosporomycetes</taxon>
        <taxon>Peronosporales</taxon>
        <taxon>Peronosporaceae</taxon>
        <taxon>Phytophthora</taxon>
    </lineage>
</organism>
<feature type="domain" description="Peptidase S74" evidence="1">
    <location>
        <begin position="194"/>
        <end position="304"/>
    </location>
</feature>
<gene>
    <name evidence="2" type="ORF">PF010_g28117</name>
</gene>
<comment type="caution">
    <text evidence="2">The sequence shown here is derived from an EMBL/GenBank/DDBJ whole genome shotgun (WGS) entry which is preliminary data.</text>
</comment>
<evidence type="ECO:0000259" key="1">
    <source>
        <dbReference type="PROSITE" id="PS51688"/>
    </source>
</evidence>
<dbReference type="InterPro" id="IPR030392">
    <property type="entry name" value="S74_ICA"/>
</dbReference>
<dbReference type="PROSITE" id="PS51688">
    <property type="entry name" value="ICA"/>
    <property type="match status" value="1"/>
</dbReference>
<evidence type="ECO:0000313" key="2">
    <source>
        <dbReference type="EMBL" id="KAE9065638.1"/>
    </source>
</evidence>
<dbReference type="Pfam" id="PF13884">
    <property type="entry name" value="Peptidase_S74"/>
    <property type="match status" value="1"/>
</dbReference>
<protein>
    <recommendedName>
        <fullName evidence="1">Peptidase S74 domain-containing protein</fullName>
    </recommendedName>
</protein>
<evidence type="ECO:0000313" key="3">
    <source>
        <dbReference type="Proteomes" id="UP000488956"/>
    </source>
</evidence>
<dbReference type="EMBL" id="QXFX01004063">
    <property type="protein sequence ID" value="KAE9065638.1"/>
    <property type="molecule type" value="Genomic_DNA"/>
</dbReference>
<name>A0A6G0JRX5_9STRA</name>
<dbReference type="AlphaFoldDB" id="A0A6G0JRX5"/>
<proteinExistence type="predicted"/>
<sequence length="305" mass="32871">MRINASTGAISGITNLTATNLGGFLTTSNQTAITTVGPLTELGINTTASTEYLSIKGSGSAYLDGSYTRMCRFVGSNATPVEFQIEVNNGSYGTSTNATWIGNITANDLRFGTGSTTQMTLKSSGLLGVGTSSPLAGIHCVNQATYTWGAGGFTVYRLRTDSGITESTLGPITYSVMGGIFAGYLGCEAVVMSSDRRLKQDVSDVSISRIKPLYDEGRVKSYRWKSKPDQYEELGLIAQDVLDLGYIDLIEMTPNDDENFKSSSDPALEPIGVKLSMNYPRLASYNMRMIQHLMAEIEALKKRCN</sequence>